<dbReference type="AlphaFoldDB" id="A0A7M7JBC8"/>
<reference evidence="13" key="1">
    <citation type="submission" date="2021-01" db="UniProtKB">
        <authorList>
            <consortium name="EnsemblMetazoa"/>
        </authorList>
    </citation>
    <scope>IDENTIFICATION</scope>
</reference>
<evidence type="ECO:0000256" key="4">
    <source>
        <dbReference type="ARBA" id="ARBA00022723"/>
    </source>
</evidence>
<dbReference type="Pfam" id="PF06079">
    <property type="entry name" value="Apyrase"/>
    <property type="match status" value="1"/>
</dbReference>
<dbReference type="InterPro" id="IPR036258">
    <property type="entry name" value="Apyrase_sf"/>
</dbReference>
<dbReference type="GO" id="GO:0030166">
    <property type="term" value="P:proteoglycan biosynthetic process"/>
    <property type="evidence" value="ECO:0007669"/>
    <property type="project" value="TreeGrafter"/>
</dbReference>
<dbReference type="GeneID" id="111245407"/>
<feature type="binding site" evidence="11">
    <location>
        <position position="219"/>
    </location>
    <ligand>
        <name>Ca(2+)</name>
        <dbReference type="ChEBI" id="CHEBI:29108"/>
    </ligand>
</feature>
<organism evidence="13 14">
    <name type="scientific">Varroa destructor</name>
    <name type="common">Honeybee mite</name>
    <dbReference type="NCBI Taxonomy" id="109461"/>
    <lineage>
        <taxon>Eukaryota</taxon>
        <taxon>Metazoa</taxon>
        <taxon>Ecdysozoa</taxon>
        <taxon>Arthropoda</taxon>
        <taxon>Chelicerata</taxon>
        <taxon>Arachnida</taxon>
        <taxon>Acari</taxon>
        <taxon>Parasitiformes</taxon>
        <taxon>Mesostigmata</taxon>
        <taxon>Gamasina</taxon>
        <taxon>Dermanyssoidea</taxon>
        <taxon>Varroidae</taxon>
        <taxon>Varroa</taxon>
    </lineage>
</organism>
<proteinExistence type="inferred from homology"/>
<name>A0A7M7JBC8_VARDE</name>
<dbReference type="GO" id="GO:0005509">
    <property type="term" value="F:calcium ion binding"/>
    <property type="evidence" value="ECO:0007669"/>
    <property type="project" value="InterPro"/>
</dbReference>
<keyword evidence="14" id="KW-1185">Reference proteome</keyword>
<evidence type="ECO:0000313" key="14">
    <source>
        <dbReference type="Proteomes" id="UP000594260"/>
    </source>
</evidence>
<dbReference type="OMA" id="RDEHMGC"/>
<keyword evidence="12" id="KW-0812">Transmembrane</keyword>
<comment type="catalytic activity">
    <reaction evidence="9">
        <text>a ribonucleoside 5'-triphosphate + 2 H2O = a ribonucleoside 5'-phosphate + 2 phosphate + 2 H(+)</text>
        <dbReference type="Rhea" id="RHEA:36795"/>
        <dbReference type="ChEBI" id="CHEBI:15377"/>
        <dbReference type="ChEBI" id="CHEBI:15378"/>
        <dbReference type="ChEBI" id="CHEBI:43474"/>
        <dbReference type="ChEBI" id="CHEBI:58043"/>
        <dbReference type="ChEBI" id="CHEBI:61557"/>
        <dbReference type="EC" id="3.6.1.5"/>
    </reaction>
    <physiologicalReaction direction="left-to-right" evidence="9">
        <dbReference type="Rhea" id="RHEA:36796"/>
    </physiologicalReaction>
</comment>
<dbReference type="GO" id="GO:0004382">
    <property type="term" value="F:GDP phosphatase activity"/>
    <property type="evidence" value="ECO:0007669"/>
    <property type="project" value="TreeGrafter"/>
</dbReference>
<evidence type="ECO:0000256" key="3">
    <source>
        <dbReference type="ARBA" id="ARBA00022442"/>
    </source>
</evidence>
<dbReference type="FunFam" id="2.120.10.100:FF:000001">
    <property type="entry name" value="Soluble calcium-activated nucleotidase 1"/>
    <property type="match status" value="1"/>
</dbReference>
<keyword evidence="6 11" id="KW-0106">Calcium</keyword>
<dbReference type="Proteomes" id="UP000594260">
    <property type="component" value="Unplaced"/>
</dbReference>
<dbReference type="InParanoid" id="A0A7M7JBC8"/>
<feature type="binding site" evidence="11">
    <location>
        <position position="173"/>
    </location>
    <ligand>
        <name>Ca(2+)</name>
        <dbReference type="ChEBI" id="CHEBI:29108"/>
    </ligand>
</feature>
<dbReference type="InterPro" id="IPR009283">
    <property type="entry name" value="Apyrase"/>
</dbReference>
<comment type="similarity">
    <text evidence="8">Belongs to the apyrase family.</text>
</comment>
<evidence type="ECO:0000256" key="7">
    <source>
        <dbReference type="ARBA" id="ARBA00023240"/>
    </source>
</evidence>
<evidence type="ECO:0000256" key="11">
    <source>
        <dbReference type="PIRSR" id="PIRSR609283-1"/>
    </source>
</evidence>
<keyword evidence="12" id="KW-0472">Membrane</keyword>
<evidence type="ECO:0000256" key="9">
    <source>
        <dbReference type="ARBA" id="ARBA00047297"/>
    </source>
</evidence>
<feature type="binding site" evidence="11">
    <location>
        <position position="401"/>
    </location>
    <ligand>
        <name>Ca(2+)</name>
        <dbReference type="ChEBI" id="CHEBI:29108"/>
    </ligand>
</feature>
<dbReference type="Gene3D" id="2.120.10.100">
    <property type="entry name" value="Apyrase"/>
    <property type="match status" value="1"/>
</dbReference>
<comment type="cofactor">
    <cofactor evidence="1 11">
        <name>Ca(2+)</name>
        <dbReference type="ChEBI" id="CHEBI:29108"/>
    </cofactor>
</comment>
<dbReference type="FunCoup" id="A0A7M7JBC8">
    <property type="interactions" value="596"/>
</dbReference>
<dbReference type="KEGG" id="vde:111245407"/>
<feature type="binding site" evidence="11">
    <location>
        <position position="349"/>
    </location>
    <ligand>
        <name>Ca(2+)</name>
        <dbReference type="ChEBI" id="CHEBI:29108"/>
    </ligand>
</feature>
<accession>A0A7M7JBC8</accession>
<feature type="binding site" evidence="11">
    <location>
        <position position="288"/>
    </location>
    <ligand>
        <name>Ca(2+)</name>
        <dbReference type="ChEBI" id="CHEBI:29108"/>
    </ligand>
</feature>
<evidence type="ECO:0000256" key="12">
    <source>
        <dbReference type="SAM" id="Phobius"/>
    </source>
</evidence>
<keyword evidence="5" id="KW-0378">Hydrolase</keyword>
<keyword evidence="7" id="KW-1199">Hemostasis impairing toxin</keyword>
<sequence>MSSRSLLPEFNPLVTGSSSTSRDWLQAIRTRTNFRIGNSTVRCQTNFTLTIIVLGTITLLIFYTLLPKGMSLFDDHTHYQSLLEEPANYNATYPLTRPISLDRADNKLKYRIAVVADMDKESKLVDNAWISKLKTGWLVYDRKYKLVEIEWDSSELTLKGSLSQGGRGMELSELVIFDGKLLSFDDRTGVIYRIEDERVIPWVLLNDGDGHATKGFKSEWATVKDGLLYVGGLGKEWTNSNGAIISYDPQWIKVVTPGGRVVHREWRDNYLSLCAAANIEPPGYMIHEAVNWSPVHQQWFFLPRRASHEAYDDLKDEIRGTNLLLRASQDFQRITLQKVGPKIESHGFSSFKFIPETQDTVAVAIKSEEVKGKAATYITVFNVADGQIIFPETKIGNVKYEGIEFI</sequence>
<evidence type="ECO:0000256" key="8">
    <source>
        <dbReference type="ARBA" id="ARBA00025738"/>
    </source>
</evidence>
<dbReference type="PANTHER" id="PTHR13023">
    <property type="entry name" value="APYRASE"/>
    <property type="match status" value="1"/>
</dbReference>
<dbReference type="GO" id="GO:0045134">
    <property type="term" value="F:UDP phosphatase activity"/>
    <property type="evidence" value="ECO:0007669"/>
    <property type="project" value="TreeGrafter"/>
</dbReference>
<dbReference type="EnsemblMetazoa" id="XM_022793743">
    <property type="protein sequence ID" value="XP_022649478"/>
    <property type="gene ID" value="LOC111245407"/>
</dbReference>
<evidence type="ECO:0000256" key="6">
    <source>
        <dbReference type="ARBA" id="ARBA00022837"/>
    </source>
</evidence>
<dbReference type="EC" id="3.6.1.5" evidence="2"/>
<feature type="binding site" evidence="11">
    <location>
        <position position="172"/>
    </location>
    <ligand>
        <name>Ca(2+)</name>
        <dbReference type="ChEBI" id="CHEBI:29108"/>
    </ligand>
</feature>
<keyword evidence="7" id="KW-0800">Toxin</keyword>
<dbReference type="PANTHER" id="PTHR13023:SF3">
    <property type="entry name" value="SOLUBLE CALCIUM-ACTIVATED NUCLEOTIDASE 1"/>
    <property type="match status" value="1"/>
</dbReference>
<evidence type="ECO:0000256" key="10">
    <source>
        <dbReference type="ARBA" id="ARBA00074431"/>
    </source>
</evidence>
<dbReference type="GO" id="GO:0004050">
    <property type="term" value="F:apyrase activity"/>
    <property type="evidence" value="ECO:0007669"/>
    <property type="project" value="UniProtKB-EC"/>
</dbReference>
<dbReference type="RefSeq" id="XP_022649478.1">
    <property type="nucleotide sequence ID" value="XM_022793743.1"/>
</dbReference>
<dbReference type="SUPFAM" id="SSF101887">
    <property type="entry name" value="Apyrase"/>
    <property type="match status" value="1"/>
</dbReference>
<evidence type="ECO:0000313" key="13">
    <source>
        <dbReference type="EnsemblMetazoa" id="XP_022649478"/>
    </source>
</evidence>
<keyword evidence="4 11" id="KW-0479">Metal-binding</keyword>
<feature type="transmembrane region" description="Helical" evidence="12">
    <location>
        <begin position="47"/>
        <end position="66"/>
    </location>
</feature>
<keyword evidence="3" id="KW-1201">Platelet aggregation inhibiting toxin</keyword>
<evidence type="ECO:0000256" key="2">
    <source>
        <dbReference type="ARBA" id="ARBA00012148"/>
    </source>
</evidence>
<protein>
    <recommendedName>
        <fullName evidence="10">Apyrase</fullName>
        <ecNumber evidence="2">3.6.1.5</ecNumber>
    </recommendedName>
</protein>
<dbReference type="OrthoDB" id="25028at2759"/>
<keyword evidence="12" id="KW-1133">Transmembrane helix</keyword>
<evidence type="ECO:0000256" key="1">
    <source>
        <dbReference type="ARBA" id="ARBA00001913"/>
    </source>
</evidence>
<evidence type="ECO:0000256" key="5">
    <source>
        <dbReference type="ARBA" id="ARBA00022801"/>
    </source>
</evidence>